<dbReference type="GO" id="GO:0005654">
    <property type="term" value="C:nucleoplasm"/>
    <property type="evidence" value="ECO:0007669"/>
    <property type="project" value="UniProtKB-ARBA"/>
</dbReference>
<dbReference type="AlphaFoldDB" id="A0A7R8ZG33"/>
<dbReference type="SUPFAM" id="SSF53036">
    <property type="entry name" value="Eukaryotic RPB5 N-terminal domain"/>
    <property type="match status" value="1"/>
</dbReference>
<keyword evidence="8" id="KW-0539">Nucleus</keyword>
<evidence type="ECO:0000256" key="11">
    <source>
        <dbReference type="ARBA" id="ARBA00060082"/>
    </source>
</evidence>
<dbReference type="InterPro" id="IPR005571">
    <property type="entry name" value="RNA_pol_Rpb5_N"/>
</dbReference>
<keyword evidence="5" id="KW-0521">NADP</keyword>
<dbReference type="SUPFAM" id="SSF51735">
    <property type="entry name" value="NAD(P)-binding Rossmann-fold domains"/>
    <property type="match status" value="1"/>
</dbReference>
<feature type="domain" description="RNA polymerase Rpb5 N-terminal" evidence="14">
    <location>
        <begin position="4"/>
        <end position="94"/>
    </location>
</feature>
<evidence type="ECO:0000256" key="7">
    <source>
        <dbReference type="ARBA" id="ARBA00023163"/>
    </source>
</evidence>
<evidence type="ECO:0000256" key="10">
    <source>
        <dbReference type="ARBA" id="ARBA00032836"/>
    </source>
</evidence>
<dbReference type="GO" id="GO:0000428">
    <property type="term" value="C:DNA-directed RNA polymerase complex"/>
    <property type="evidence" value="ECO:0007669"/>
    <property type="project" value="UniProtKB-KW"/>
</dbReference>
<dbReference type="Pfam" id="PF03871">
    <property type="entry name" value="RNA_pol_Rpb5_N"/>
    <property type="match status" value="1"/>
</dbReference>
<dbReference type="PRINTS" id="PR00080">
    <property type="entry name" value="SDRFAMILY"/>
</dbReference>
<comment type="subcellular location">
    <subcellularLocation>
        <location evidence="1">Nucleus</location>
    </subcellularLocation>
</comment>
<comment type="subunit">
    <text evidence="12">Component of the RNA polymerase I (Pol I), RNA polymerase II (Pol II) and RNA polymerase III (Pol III) complexes consisting of at least 13, 12 and 17 subunits, respectively. In RNA Pol II, this subunit is present in 2-fold molar excess over the other subunits.</text>
</comment>
<dbReference type="InterPro" id="IPR020608">
    <property type="entry name" value="RNA_pol_subH/Rpb5_CS"/>
</dbReference>
<dbReference type="PROSITE" id="PS01110">
    <property type="entry name" value="RNA_POL_H_23KD"/>
    <property type="match status" value="1"/>
</dbReference>
<dbReference type="PRINTS" id="PR00081">
    <property type="entry name" value="GDHRDH"/>
</dbReference>
<evidence type="ECO:0000259" key="13">
    <source>
        <dbReference type="Pfam" id="PF01191"/>
    </source>
</evidence>
<dbReference type="EMBL" id="OB660126">
    <property type="protein sequence ID" value="CAD7222938.1"/>
    <property type="molecule type" value="Genomic_DNA"/>
</dbReference>
<evidence type="ECO:0000256" key="1">
    <source>
        <dbReference type="ARBA" id="ARBA00004123"/>
    </source>
</evidence>
<evidence type="ECO:0000256" key="12">
    <source>
        <dbReference type="ARBA" id="ARBA00064429"/>
    </source>
</evidence>
<evidence type="ECO:0000313" key="15">
    <source>
        <dbReference type="EMBL" id="CAD7222938.1"/>
    </source>
</evidence>
<dbReference type="Pfam" id="PF01191">
    <property type="entry name" value="RNA_pol_Rpb5_C"/>
    <property type="match status" value="1"/>
</dbReference>
<dbReference type="InterPro" id="IPR002347">
    <property type="entry name" value="SDR_fam"/>
</dbReference>
<gene>
    <name evidence="15" type="ORF">CTOB1V02_LOCUS934</name>
</gene>
<dbReference type="Gene3D" id="3.40.1340.10">
    <property type="entry name" value="RNA polymerase, Rpb5, N-terminal domain"/>
    <property type="match status" value="1"/>
</dbReference>
<dbReference type="PANTHER" id="PTHR43963:SF4">
    <property type="entry name" value="CARBONYL REDUCTASE (NADPH)"/>
    <property type="match status" value="1"/>
</dbReference>
<evidence type="ECO:0000256" key="9">
    <source>
        <dbReference type="ARBA" id="ARBA00025765"/>
    </source>
</evidence>
<dbReference type="Gene3D" id="3.90.940.20">
    <property type="entry name" value="RPB5-like RNA polymerase subunit"/>
    <property type="match status" value="1"/>
</dbReference>
<dbReference type="GO" id="GO:0006351">
    <property type="term" value="P:DNA-templated transcription"/>
    <property type="evidence" value="ECO:0007669"/>
    <property type="project" value="InterPro"/>
</dbReference>
<dbReference type="GO" id="GO:0004090">
    <property type="term" value="F:carbonyl reductase (NADPH) activity"/>
    <property type="evidence" value="ECO:0007669"/>
    <property type="project" value="TreeGrafter"/>
</dbReference>
<name>A0A7R8ZG33_9CRUS</name>
<organism evidence="15">
    <name type="scientific">Cyprideis torosa</name>
    <dbReference type="NCBI Taxonomy" id="163714"/>
    <lineage>
        <taxon>Eukaryota</taxon>
        <taxon>Metazoa</taxon>
        <taxon>Ecdysozoa</taxon>
        <taxon>Arthropoda</taxon>
        <taxon>Crustacea</taxon>
        <taxon>Oligostraca</taxon>
        <taxon>Ostracoda</taxon>
        <taxon>Podocopa</taxon>
        <taxon>Podocopida</taxon>
        <taxon>Cytherocopina</taxon>
        <taxon>Cytheroidea</taxon>
        <taxon>Cytherideidae</taxon>
        <taxon>Cyprideis</taxon>
    </lineage>
</organism>
<dbReference type="InterPro" id="IPR020904">
    <property type="entry name" value="Sc_DH/Rdtase_CS"/>
</dbReference>
<comment type="similarity">
    <text evidence="2">Belongs to the short-chain dehydrogenases/reductases (SDR) family.</text>
</comment>
<feature type="domain" description="RNA polymerase subunit H/Rpb5 C-terminal" evidence="13">
    <location>
        <begin position="137"/>
        <end position="195"/>
    </location>
</feature>
<reference evidence="15" key="1">
    <citation type="submission" date="2020-11" db="EMBL/GenBank/DDBJ databases">
        <authorList>
            <person name="Tran Van P."/>
        </authorList>
    </citation>
    <scope>NUCLEOTIDE SEQUENCE</scope>
</reference>
<evidence type="ECO:0000256" key="2">
    <source>
        <dbReference type="ARBA" id="ARBA00006484"/>
    </source>
</evidence>
<evidence type="ECO:0000259" key="14">
    <source>
        <dbReference type="Pfam" id="PF03871"/>
    </source>
</evidence>
<keyword evidence="6" id="KW-0560">Oxidoreductase</keyword>
<protein>
    <recommendedName>
        <fullName evidence="3">DNA-directed RNA polymerases I, II, and III subunit RPABC1</fullName>
    </recommendedName>
    <alternativeName>
        <fullName evidence="10">RPB5 homolog</fullName>
    </alternativeName>
</protein>
<evidence type="ECO:0000256" key="4">
    <source>
        <dbReference type="ARBA" id="ARBA00022478"/>
    </source>
</evidence>
<evidence type="ECO:0000256" key="3">
    <source>
        <dbReference type="ARBA" id="ARBA00020809"/>
    </source>
</evidence>
<accession>A0A7R8ZG33</accession>
<dbReference type="OrthoDB" id="248779at2759"/>
<dbReference type="FunFam" id="3.40.1340.10:FF:000001">
    <property type="entry name" value="DNA-directed RNA polymerases I, II, and III subunit RPABC1"/>
    <property type="match status" value="1"/>
</dbReference>
<dbReference type="PANTHER" id="PTHR43963">
    <property type="entry name" value="CARBONYL REDUCTASE 1-RELATED"/>
    <property type="match status" value="1"/>
</dbReference>
<sequence>MDDEAEVYKLWRVRKTVMQLCHDRGYLVTQAELDQTLENFKEMFGDKPSERRPARSDLILLVAHNDDPTDQMFVFFPDDVKIGIKVIKTYCQRMQEENITRAIIVVQQGMTPSAKQSLIDMAPKYILEQFLESELLINITEHELVPEHYVLTADEKSELLTRYKLKENQLMRIQAGDPVARYFGLRRGQVVKIAYGVTDSSAGFFLSAGLFVAHPMLPRIAVVTGANRGIGLKTVEALSRIKGDGWLVYLTSRNEESGQRALENLRLKNCRFYRLDVTDSQSIFDFADHLRKEYGGVDILVNNAGMAFSPKSTLSLAQRAQQAVATNYFGTMNVTAALFPLLRPHSRVVNMSSSAGHLQRIPSMELKQKLASDSLTVKELSSLMQEFVDACQNPESVRDVWGEFPYVVSKVGVAALSRIQQRVFDKDPRPDMIVNHVHPGYVDTQLFRLYHEGTDISARRPRPPEEGCKSCVFAATIPENAGSPKGEFIWSDCSLVDWVKGPLPTQPKPKES</sequence>
<comment type="similarity">
    <text evidence="9">Belongs to the archaeal Rpo5/eukaryotic RPB5 RNA polymerase subunit family.</text>
</comment>
<dbReference type="InterPro" id="IPR036291">
    <property type="entry name" value="NAD(P)-bd_dom_sf"/>
</dbReference>
<dbReference type="GO" id="GO:0003677">
    <property type="term" value="F:DNA binding"/>
    <property type="evidence" value="ECO:0007669"/>
    <property type="project" value="InterPro"/>
</dbReference>
<dbReference type="PROSITE" id="PS00061">
    <property type="entry name" value="ADH_SHORT"/>
    <property type="match status" value="1"/>
</dbReference>
<proteinExistence type="inferred from homology"/>
<dbReference type="InterPro" id="IPR000783">
    <property type="entry name" value="RNA_pol_subH/Rpb5_C"/>
</dbReference>
<dbReference type="Gene3D" id="3.40.50.720">
    <property type="entry name" value="NAD(P)-binding Rossmann-like Domain"/>
    <property type="match status" value="1"/>
</dbReference>
<evidence type="ECO:0000256" key="6">
    <source>
        <dbReference type="ARBA" id="ARBA00023002"/>
    </source>
</evidence>
<dbReference type="InterPro" id="IPR035913">
    <property type="entry name" value="RPB5-like_sf"/>
</dbReference>
<dbReference type="Pfam" id="PF00106">
    <property type="entry name" value="adh_short"/>
    <property type="match status" value="1"/>
</dbReference>
<comment type="function">
    <text evidence="11">DNA-dependent RNA polymerase catalyzes the transcription of DNA into RNA using the four ribonucleoside triphosphates as substrates. Common component of RNA polymerases I, II and III which synthesize ribosomal RNA precursors, mRNA precursors and many functional non-coding RNAs, and small RNAs, such as 5S rRNA and tRNAs, respectively. Pol II is the central component of the basal RNA polymerase II transcription machinery. Pols are composed of mobile elements that move relative to each other. In Pol II, RPB5 is part of the lower jaw surrounding the central large cleft and thought to grab the incoming DNA template. Seems to be the major component in this process.</text>
</comment>
<keyword evidence="7" id="KW-0804">Transcription</keyword>
<dbReference type="GO" id="GO:0003899">
    <property type="term" value="F:DNA-directed RNA polymerase activity"/>
    <property type="evidence" value="ECO:0007669"/>
    <property type="project" value="InterPro"/>
</dbReference>
<evidence type="ECO:0000256" key="5">
    <source>
        <dbReference type="ARBA" id="ARBA00022857"/>
    </source>
</evidence>
<keyword evidence="4" id="KW-0240">DNA-directed RNA polymerase</keyword>
<dbReference type="FunFam" id="3.90.940.20:FF:000001">
    <property type="entry name" value="DNA-directed RNA polymerases I, II, and III subunit RPABC1"/>
    <property type="match status" value="1"/>
</dbReference>
<evidence type="ECO:0000256" key="8">
    <source>
        <dbReference type="ARBA" id="ARBA00023242"/>
    </source>
</evidence>
<dbReference type="SUPFAM" id="SSF55287">
    <property type="entry name" value="RPB5-like RNA polymerase subunit"/>
    <property type="match status" value="1"/>
</dbReference>
<dbReference type="InterPro" id="IPR036710">
    <property type="entry name" value="RNA_pol_Rpb5_N_sf"/>
</dbReference>